<dbReference type="PANTHER" id="PTHR43441">
    <property type="entry name" value="RIBOSOMAL-PROTEIN-SERINE ACETYLTRANSFERASE"/>
    <property type="match status" value="1"/>
</dbReference>
<dbReference type="SUPFAM" id="SSF55729">
    <property type="entry name" value="Acyl-CoA N-acyltransferases (Nat)"/>
    <property type="match status" value="1"/>
</dbReference>
<dbReference type="Gene3D" id="3.40.630.30">
    <property type="match status" value="1"/>
</dbReference>
<dbReference type="RefSeq" id="WP_344829914.1">
    <property type="nucleotide sequence ID" value="NZ_BAAAUV010000008.1"/>
</dbReference>
<organism evidence="2 3">
    <name type="scientific">Actinocorallia longicatena</name>
    <dbReference type="NCBI Taxonomy" id="111803"/>
    <lineage>
        <taxon>Bacteria</taxon>
        <taxon>Bacillati</taxon>
        <taxon>Actinomycetota</taxon>
        <taxon>Actinomycetes</taxon>
        <taxon>Streptosporangiales</taxon>
        <taxon>Thermomonosporaceae</taxon>
        <taxon>Actinocorallia</taxon>
    </lineage>
</organism>
<dbReference type="PANTHER" id="PTHR43441:SF10">
    <property type="entry name" value="ACETYLTRANSFERASE"/>
    <property type="match status" value="1"/>
</dbReference>
<dbReference type="InterPro" id="IPR000182">
    <property type="entry name" value="GNAT_dom"/>
</dbReference>
<evidence type="ECO:0000259" key="1">
    <source>
        <dbReference type="PROSITE" id="PS51186"/>
    </source>
</evidence>
<name>A0ABP6QEI2_9ACTN</name>
<accession>A0ABP6QEI2</accession>
<gene>
    <name evidence="2" type="ORF">GCM10010468_38390</name>
</gene>
<dbReference type="PROSITE" id="PS51186">
    <property type="entry name" value="GNAT"/>
    <property type="match status" value="1"/>
</dbReference>
<evidence type="ECO:0000313" key="2">
    <source>
        <dbReference type="EMBL" id="GAA3216376.1"/>
    </source>
</evidence>
<protein>
    <recommendedName>
        <fullName evidence="1">N-acetyltransferase domain-containing protein</fullName>
    </recommendedName>
</protein>
<keyword evidence="3" id="KW-1185">Reference proteome</keyword>
<proteinExistence type="predicted"/>
<sequence length="188" mass="19850">MVVLPTLMRFPEAALETGDLVIGAFGPGDLPGLTAMIESGDGDAGLPPSAPLETAALERWLESEAEEFRRSGGGIHLAIRTAGGVHLGGMSLYKTDWAARTVQVGYGLRTSARGRGHATEALRAVAPWALREGGMQRVQLCANTDNLASLRVAEKAGFVREGTLRRANLESDGLHDLAVFSLLDTDLG</sequence>
<evidence type="ECO:0000313" key="3">
    <source>
        <dbReference type="Proteomes" id="UP001501237"/>
    </source>
</evidence>
<feature type="domain" description="N-acetyltransferase" evidence="1">
    <location>
        <begin position="20"/>
        <end position="186"/>
    </location>
</feature>
<dbReference type="Proteomes" id="UP001501237">
    <property type="component" value="Unassembled WGS sequence"/>
</dbReference>
<reference evidence="3" key="1">
    <citation type="journal article" date="2019" name="Int. J. Syst. Evol. Microbiol.">
        <title>The Global Catalogue of Microorganisms (GCM) 10K type strain sequencing project: providing services to taxonomists for standard genome sequencing and annotation.</title>
        <authorList>
            <consortium name="The Broad Institute Genomics Platform"/>
            <consortium name="The Broad Institute Genome Sequencing Center for Infectious Disease"/>
            <person name="Wu L."/>
            <person name="Ma J."/>
        </authorList>
    </citation>
    <scope>NUCLEOTIDE SEQUENCE [LARGE SCALE GENOMIC DNA]</scope>
    <source>
        <strain evidence="3">JCM 9377</strain>
    </source>
</reference>
<dbReference type="InterPro" id="IPR051908">
    <property type="entry name" value="Ribosomal_N-acetyltransferase"/>
</dbReference>
<dbReference type="Pfam" id="PF13302">
    <property type="entry name" value="Acetyltransf_3"/>
    <property type="match status" value="1"/>
</dbReference>
<dbReference type="InterPro" id="IPR016181">
    <property type="entry name" value="Acyl_CoA_acyltransferase"/>
</dbReference>
<comment type="caution">
    <text evidence="2">The sequence shown here is derived from an EMBL/GenBank/DDBJ whole genome shotgun (WGS) entry which is preliminary data.</text>
</comment>
<dbReference type="EMBL" id="BAAAUV010000008">
    <property type="protein sequence ID" value="GAA3216376.1"/>
    <property type="molecule type" value="Genomic_DNA"/>
</dbReference>